<dbReference type="OrthoDB" id="409928at2759"/>
<protein>
    <recommendedName>
        <fullName evidence="6">Ribosomal protein S8</fullName>
    </recommendedName>
</protein>
<dbReference type="InterPro" id="IPR000630">
    <property type="entry name" value="Ribosomal_uS8"/>
</dbReference>
<evidence type="ECO:0000256" key="2">
    <source>
        <dbReference type="ARBA" id="ARBA00022980"/>
    </source>
</evidence>
<sequence>MSLHNLSYVCSHLKNCSMARVPITSIQYTKLHLGIILGLYRHGAISHVQLGSRKGPDTEPVQVTSENISTRRLWVTLKYYNAEPVLKNALLESKPSKKKTMKLPGLKRLIEGYWTENTKPLDPGDLLFLRTDKGILEAREAVELQRGGQLLCRFTSLR</sequence>
<dbReference type="Proteomes" id="UP000094385">
    <property type="component" value="Unassembled WGS sequence"/>
</dbReference>
<proteinExistence type="inferred from homology"/>
<keyword evidence="5" id="KW-1185">Reference proteome</keyword>
<dbReference type="FunFam" id="3.30.1370.30:FF:000006">
    <property type="entry name" value="40S ribosomal protein S8"/>
    <property type="match status" value="1"/>
</dbReference>
<evidence type="ECO:0000313" key="5">
    <source>
        <dbReference type="Proteomes" id="UP000094385"/>
    </source>
</evidence>
<dbReference type="GO" id="GO:0003735">
    <property type="term" value="F:structural constituent of ribosome"/>
    <property type="evidence" value="ECO:0007669"/>
    <property type="project" value="EnsemblFungi"/>
</dbReference>
<evidence type="ECO:0000256" key="3">
    <source>
        <dbReference type="ARBA" id="ARBA00023274"/>
    </source>
</evidence>
<gene>
    <name evidence="4" type="ORF">LIPSTDRAFT_77238</name>
</gene>
<dbReference type="GO" id="GO:0005763">
    <property type="term" value="C:mitochondrial small ribosomal subunit"/>
    <property type="evidence" value="ECO:0007669"/>
    <property type="project" value="EnsemblFungi"/>
</dbReference>
<evidence type="ECO:0008006" key="6">
    <source>
        <dbReference type="Google" id="ProtNLM"/>
    </source>
</evidence>
<reference evidence="4 5" key="1">
    <citation type="journal article" date="2016" name="Proc. Natl. Acad. Sci. U.S.A.">
        <title>Comparative genomics of biotechnologically important yeasts.</title>
        <authorList>
            <person name="Riley R."/>
            <person name="Haridas S."/>
            <person name="Wolfe K.H."/>
            <person name="Lopes M.R."/>
            <person name="Hittinger C.T."/>
            <person name="Goeker M."/>
            <person name="Salamov A.A."/>
            <person name="Wisecaver J.H."/>
            <person name="Long T.M."/>
            <person name="Calvey C.H."/>
            <person name="Aerts A.L."/>
            <person name="Barry K.W."/>
            <person name="Choi C."/>
            <person name="Clum A."/>
            <person name="Coughlan A.Y."/>
            <person name="Deshpande S."/>
            <person name="Douglass A.P."/>
            <person name="Hanson S.J."/>
            <person name="Klenk H.-P."/>
            <person name="LaButti K.M."/>
            <person name="Lapidus A."/>
            <person name="Lindquist E.A."/>
            <person name="Lipzen A.M."/>
            <person name="Meier-Kolthoff J.P."/>
            <person name="Ohm R.A."/>
            <person name="Otillar R.P."/>
            <person name="Pangilinan J.L."/>
            <person name="Peng Y."/>
            <person name="Rokas A."/>
            <person name="Rosa C.A."/>
            <person name="Scheuner C."/>
            <person name="Sibirny A.A."/>
            <person name="Slot J.C."/>
            <person name="Stielow J.B."/>
            <person name="Sun H."/>
            <person name="Kurtzman C.P."/>
            <person name="Blackwell M."/>
            <person name="Grigoriev I.V."/>
            <person name="Jeffries T.W."/>
        </authorList>
    </citation>
    <scope>NUCLEOTIDE SEQUENCE [LARGE SCALE GENOMIC DNA]</scope>
    <source>
        <strain evidence="4 5">NRRL Y-11557</strain>
    </source>
</reference>
<keyword evidence="2" id="KW-0689">Ribosomal protein</keyword>
<dbReference type="GO" id="GO:0006412">
    <property type="term" value="P:translation"/>
    <property type="evidence" value="ECO:0007669"/>
    <property type="project" value="InterPro"/>
</dbReference>
<evidence type="ECO:0000313" key="4">
    <source>
        <dbReference type="EMBL" id="ODQ76290.1"/>
    </source>
</evidence>
<dbReference type="STRING" id="675824.A0A1E3QF87"/>
<dbReference type="Gene3D" id="3.30.1490.10">
    <property type="match status" value="1"/>
</dbReference>
<dbReference type="Pfam" id="PF00410">
    <property type="entry name" value="Ribosomal_S8"/>
    <property type="match status" value="1"/>
</dbReference>
<dbReference type="Gene3D" id="3.30.1370.30">
    <property type="match status" value="1"/>
</dbReference>
<accession>A0A1E3QF87</accession>
<comment type="similarity">
    <text evidence="1">Belongs to the universal ribosomal protein uS8 family.</text>
</comment>
<dbReference type="InterPro" id="IPR035987">
    <property type="entry name" value="Ribosomal_uS8_sf"/>
</dbReference>
<evidence type="ECO:0000256" key="1">
    <source>
        <dbReference type="ARBA" id="ARBA00006471"/>
    </source>
</evidence>
<dbReference type="EMBL" id="KV454289">
    <property type="protein sequence ID" value="ODQ76290.1"/>
    <property type="molecule type" value="Genomic_DNA"/>
</dbReference>
<organism evidence="4 5">
    <name type="scientific">Lipomyces starkeyi NRRL Y-11557</name>
    <dbReference type="NCBI Taxonomy" id="675824"/>
    <lineage>
        <taxon>Eukaryota</taxon>
        <taxon>Fungi</taxon>
        <taxon>Dikarya</taxon>
        <taxon>Ascomycota</taxon>
        <taxon>Saccharomycotina</taxon>
        <taxon>Lipomycetes</taxon>
        <taxon>Lipomycetales</taxon>
        <taxon>Lipomycetaceae</taxon>
        <taxon>Lipomyces</taxon>
    </lineage>
</organism>
<name>A0A1E3QF87_LIPST</name>
<keyword evidence="3" id="KW-0687">Ribonucleoprotein</keyword>
<dbReference type="SUPFAM" id="SSF56047">
    <property type="entry name" value="Ribosomal protein S8"/>
    <property type="match status" value="1"/>
</dbReference>
<dbReference type="AlphaFoldDB" id="A0A1E3QF87"/>